<feature type="transmembrane region" description="Helical" evidence="5">
    <location>
        <begin position="222"/>
        <end position="242"/>
    </location>
</feature>
<keyword evidence="5" id="KW-0472">Membrane</keyword>
<sequence length="441" mass="47894">MEPVRAAAGGPTPHPRDLGPARAADDPAPGRRPERPRLRRPLDQRWFGGVCAGVAAHLGWPVWIVRVCFVLLVGADYLGIIFYGLAWLMIPAKAPEHEAPGLEMARRADMRRPSRTTRTANTGGALAVLVLCTGVLMLVRMANVNTGGEFFWPIILACLGVALVWRQAESPEQTEEDYRTPRWLAPLVSQERWALLVRMGLALILLGAAISLLAYSQVGQPYLPSMLAVAALTLIGFGVVAAPAVNRMRNNLAAAREAKIVSDARADMAAHLHDSVLQTLALIQRQANDPKAVASLARRQERELRAWLYGEQPGPETVKAALVEAGAAVEDELGVPIEVVCVGDAENTPGLEAMLRAAREAMMNASKHSGAAKIDVYAEVGPELVEVFIRDRGRGFDPNQIGDDRMGVKRSIIERMERYGGRAVIRTAPGEGTEVRLEMTR</sequence>
<keyword evidence="9" id="KW-1185">Reference proteome</keyword>
<evidence type="ECO:0000313" key="8">
    <source>
        <dbReference type="EMBL" id="SPF67734.1"/>
    </source>
</evidence>
<dbReference type="SUPFAM" id="SSF55874">
    <property type="entry name" value="ATPase domain of HSP90 chaperone/DNA topoisomerase II/histidine kinase"/>
    <property type="match status" value="1"/>
</dbReference>
<evidence type="ECO:0000256" key="5">
    <source>
        <dbReference type="SAM" id="Phobius"/>
    </source>
</evidence>
<evidence type="ECO:0000259" key="7">
    <source>
        <dbReference type="Pfam" id="PF04024"/>
    </source>
</evidence>
<organism evidence="8 9">
    <name type="scientific">Propionibacterium ruminifibrarum</name>
    <dbReference type="NCBI Taxonomy" id="1962131"/>
    <lineage>
        <taxon>Bacteria</taxon>
        <taxon>Bacillati</taxon>
        <taxon>Actinomycetota</taxon>
        <taxon>Actinomycetes</taxon>
        <taxon>Propionibacteriales</taxon>
        <taxon>Propionibacteriaceae</taxon>
        <taxon>Propionibacterium</taxon>
    </lineage>
</organism>
<dbReference type="Proteomes" id="UP000265962">
    <property type="component" value="Unassembled WGS sequence"/>
</dbReference>
<name>A0A375HZF9_9ACTN</name>
<evidence type="ECO:0000313" key="9">
    <source>
        <dbReference type="Proteomes" id="UP000265962"/>
    </source>
</evidence>
<dbReference type="PANTHER" id="PTHR24421:SF61">
    <property type="entry name" value="OXYGEN SENSOR HISTIDINE KINASE NREB"/>
    <property type="match status" value="1"/>
</dbReference>
<gene>
    <name evidence="8" type="ORF">PROPJV5_0693</name>
</gene>
<keyword evidence="2" id="KW-0418">Kinase</keyword>
<evidence type="ECO:0000256" key="2">
    <source>
        <dbReference type="ARBA" id="ARBA00022777"/>
    </source>
</evidence>
<evidence type="ECO:0000256" key="4">
    <source>
        <dbReference type="SAM" id="MobiDB-lite"/>
    </source>
</evidence>
<dbReference type="CDD" id="cd16917">
    <property type="entry name" value="HATPase_UhpB-NarQ-NarX-like"/>
    <property type="match status" value="1"/>
</dbReference>
<evidence type="ECO:0000256" key="3">
    <source>
        <dbReference type="ARBA" id="ARBA00023012"/>
    </source>
</evidence>
<dbReference type="EMBL" id="OMOH01000002">
    <property type="protein sequence ID" value="SPF67734.1"/>
    <property type="molecule type" value="Genomic_DNA"/>
</dbReference>
<accession>A0A375HZF9</accession>
<dbReference type="Pfam" id="PF02518">
    <property type="entry name" value="HATPase_c"/>
    <property type="match status" value="1"/>
</dbReference>
<keyword evidence="5" id="KW-0812">Transmembrane</keyword>
<dbReference type="GO" id="GO:0000160">
    <property type="term" value="P:phosphorelay signal transduction system"/>
    <property type="evidence" value="ECO:0007669"/>
    <property type="project" value="UniProtKB-KW"/>
</dbReference>
<feature type="domain" description="Histidine kinase/HSP90-like ATPase" evidence="6">
    <location>
        <begin position="355"/>
        <end position="439"/>
    </location>
</feature>
<feature type="region of interest" description="Disordered" evidence="4">
    <location>
        <begin position="1"/>
        <end position="37"/>
    </location>
</feature>
<evidence type="ECO:0000256" key="1">
    <source>
        <dbReference type="ARBA" id="ARBA00022679"/>
    </source>
</evidence>
<feature type="transmembrane region" description="Helical" evidence="5">
    <location>
        <begin position="150"/>
        <end position="168"/>
    </location>
</feature>
<dbReference type="Gene3D" id="3.30.565.10">
    <property type="entry name" value="Histidine kinase-like ATPase, C-terminal domain"/>
    <property type="match status" value="1"/>
</dbReference>
<keyword evidence="3" id="KW-0902">Two-component regulatory system</keyword>
<dbReference type="InterPro" id="IPR007168">
    <property type="entry name" value="Phageshock_PspC_N"/>
</dbReference>
<dbReference type="PANTHER" id="PTHR24421">
    <property type="entry name" value="NITRATE/NITRITE SENSOR PROTEIN NARX-RELATED"/>
    <property type="match status" value="1"/>
</dbReference>
<keyword evidence="5" id="KW-1133">Transmembrane helix</keyword>
<dbReference type="AlphaFoldDB" id="A0A375HZF9"/>
<feature type="compositionally biased region" description="Basic and acidic residues" evidence="4">
    <location>
        <begin position="14"/>
        <end position="37"/>
    </location>
</feature>
<protein>
    <submittedName>
        <fullName evidence="8">Phage shock protein, PspC, N-terminal</fullName>
    </submittedName>
</protein>
<reference evidence="9" key="1">
    <citation type="submission" date="2018-02" db="EMBL/GenBank/DDBJ databases">
        <authorList>
            <person name="Hornung B."/>
        </authorList>
    </citation>
    <scope>NUCLEOTIDE SEQUENCE [LARGE SCALE GENOMIC DNA]</scope>
</reference>
<feature type="transmembrane region" description="Helical" evidence="5">
    <location>
        <begin position="120"/>
        <end position="138"/>
    </location>
</feature>
<dbReference type="GO" id="GO:0016301">
    <property type="term" value="F:kinase activity"/>
    <property type="evidence" value="ECO:0007669"/>
    <property type="project" value="UniProtKB-KW"/>
</dbReference>
<dbReference type="InterPro" id="IPR003594">
    <property type="entry name" value="HATPase_dom"/>
</dbReference>
<feature type="domain" description="Phage shock protein PspC N-terminal" evidence="7">
    <location>
        <begin position="37"/>
        <end position="92"/>
    </location>
</feature>
<dbReference type="InterPro" id="IPR036890">
    <property type="entry name" value="HATPase_C_sf"/>
</dbReference>
<dbReference type="Pfam" id="PF04024">
    <property type="entry name" value="PspC"/>
    <property type="match status" value="1"/>
</dbReference>
<keyword evidence="1" id="KW-0808">Transferase</keyword>
<feature type="transmembrane region" description="Helical" evidence="5">
    <location>
        <begin position="195"/>
        <end position="216"/>
    </location>
</feature>
<proteinExistence type="predicted"/>
<feature type="transmembrane region" description="Helical" evidence="5">
    <location>
        <begin position="69"/>
        <end position="90"/>
    </location>
</feature>
<dbReference type="InterPro" id="IPR050482">
    <property type="entry name" value="Sensor_HK_TwoCompSys"/>
</dbReference>
<evidence type="ECO:0000259" key="6">
    <source>
        <dbReference type="Pfam" id="PF02518"/>
    </source>
</evidence>